<dbReference type="OrthoDB" id="2269034at2759"/>
<evidence type="ECO:0000313" key="4">
    <source>
        <dbReference type="EMBL" id="PPQ70275.1"/>
    </source>
</evidence>
<proteinExistence type="predicted"/>
<dbReference type="GO" id="GO:0005737">
    <property type="term" value="C:cytoplasm"/>
    <property type="evidence" value="ECO:0007669"/>
    <property type="project" value="TreeGrafter"/>
</dbReference>
<dbReference type="Gene3D" id="1.20.1280.50">
    <property type="match status" value="1"/>
</dbReference>
<comment type="caution">
    <text evidence="4">The sequence shown here is derived from an EMBL/GenBank/DDBJ whole genome shotgun (WGS) entry which is preliminary data.</text>
</comment>
<evidence type="ECO:0000256" key="2">
    <source>
        <dbReference type="SAM" id="MobiDB-lite"/>
    </source>
</evidence>
<dbReference type="SUPFAM" id="SSF81383">
    <property type="entry name" value="F-box domain"/>
    <property type="match status" value="2"/>
</dbReference>
<dbReference type="Proteomes" id="UP000284706">
    <property type="component" value="Unassembled WGS sequence"/>
</dbReference>
<dbReference type="AlphaFoldDB" id="A0A409VVI0"/>
<dbReference type="InterPro" id="IPR036047">
    <property type="entry name" value="F-box-like_dom_sf"/>
</dbReference>
<dbReference type="PANTHER" id="PTHR12874:SF9">
    <property type="entry name" value="F-BOX ONLY PROTEIN 48"/>
    <property type="match status" value="1"/>
</dbReference>
<dbReference type="PANTHER" id="PTHR12874">
    <property type="entry name" value="F-BOX ONLY PROTEIN 48-RELATED"/>
    <property type="match status" value="1"/>
</dbReference>
<name>A0A409VVI0_9AGAR</name>
<dbReference type="Pfam" id="PF12937">
    <property type="entry name" value="F-box-like"/>
    <property type="match status" value="2"/>
</dbReference>
<accession>A0A409VVI0</accession>
<dbReference type="GO" id="GO:0019005">
    <property type="term" value="C:SCF ubiquitin ligase complex"/>
    <property type="evidence" value="ECO:0007669"/>
    <property type="project" value="TreeGrafter"/>
</dbReference>
<sequence length="757" mass="86879">MNAQNAVIEDSRKGQKNQGGGNNAADNGEHNWIRNEELSLILGLPAEVTRFILVYASRAEPQAELKLSSVCRSWRFLAFATPELWSRISIVFSDVTQIAEMFYRRRFLDYLERSGVRPLDIRFEIRTLRWSNRLAPMIADFLKIATTHSLRWRKLSLQAIPPRPPLGLHWDDASLITMLRRVSAPNLKFLEVVLPRPYHLDDDDADFQPSFLRQTFATKMSAQERLDNLLEKQKDQEDEREILLKELEELKLTIARLDESIAATKQEYTRIYNEELSPVHSLPAEITHIIFSNASSVRSGVEIKLSQVCRTWRSLALASPDLWSRIIITFSDATQMGEESHYRRFLAYLARSQDWPLNIRFDIHPLQWSKKLAPMLMRFLNVAVSHSLRWRRLSMEMIPPRSPFAVDWDQRNLLQILEGVLAPNLEFFEAVLPSSFHFFPDRNLKNFRTFFGGTIWRLRLVRMDSITFMQSTPPLSNITTLQLENCVMNSGQIDFGKFLDLLDSTSSSLVNLVIGSGVFDTMYVKPVSVHRASAAKLKRLFCADQSVAENLWLMVDAPSLELLIFRGVWFDPFVEFFETSSDGRSYANVLPSLKTLGLIDCVFDSPLGDNPALPLAHATEGIIYLHIYGGTIAASTERSERFLVPKLGQNNLATMFWPNLQRFACSLSEVGEVTAEDYQAFLHQVQLRTKILKAPTILQLCRGDADQWAMIHPESWDALVSEGHFEELAVEPRKIRNNPLCCFPWPVPSYRELWKDP</sequence>
<dbReference type="GO" id="GO:0031146">
    <property type="term" value="P:SCF-dependent proteasomal ubiquitin-dependent protein catabolic process"/>
    <property type="evidence" value="ECO:0007669"/>
    <property type="project" value="TreeGrafter"/>
</dbReference>
<gene>
    <name evidence="4" type="ORF">CVT26_014564</name>
</gene>
<evidence type="ECO:0000313" key="5">
    <source>
        <dbReference type="Proteomes" id="UP000284706"/>
    </source>
</evidence>
<organism evidence="4 5">
    <name type="scientific">Gymnopilus dilepis</name>
    <dbReference type="NCBI Taxonomy" id="231916"/>
    <lineage>
        <taxon>Eukaryota</taxon>
        <taxon>Fungi</taxon>
        <taxon>Dikarya</taxon>
        <taxon>Basidiomycota</taxon>
        <taxon>Agaricomycotina</taxon>
        <taxon>Agaricomycetes</taxon>
        <taxon>Agaricomycetidae</taxon>
        <taxon>Agaricales</taxon>
        <taxon>Agaricineae</taxon>
        <taxon>Hymenogastraceae</taxon>
        <taxon>Gymnopilus</taxon>
    </lineage>
</organism>
<feature type="domain" description="F-box" evidence="3">
    <location>
        <begin position="42"/>
        <end position="90"/>
    </location>
</feature>
<feature type="coiled-coil region" evidence="1">
    <location>
        <begin position="219"/>
        <end position="267"/>
    </location>
</feature>
<reference evidence="4 5" key="1">
    <citation type="journal article" date="2018" name="Evol. Lett.">
        <title>Horizontal gene cluster transfer increased hallucinogenic mushroom diversity.</title>
        <authorList>
            <person name="Reynolds H.T."/>
            <person name="Vijayakumar V."/>
            <person name="Gluck-Thaler E."/>
            <person name="Korotkin H.B."/>
            <person name="Matheny P.B."/>
            <person name="Slot J.C."/>
        </authorList>
    </citation>
    <scope>NUCLEOTIDE SEQUENCE [LARGE SCALE GENOMIC DNA]</scope>
    <source>
        <strain evidence="4 5">SRW20</strain>
    </source>
</reference>
<dbReference type="STRING" id="231916.A0A409VVI0"/>
<evidence type="ECO:0000256" key="1">
    <source>
        <dbReference type="SAM" id="Coils"/>
    </source>
</evidence>
<feature type="domain" description="F-box" evidence="3">
    <location>
        <begin position="280"/>
        <end position="328"/>
    </location>
</feature>
<evidence type="ECO:0000259" key="3">
    <source>
        <dbReference type="Pfam" id="PF12937"/>
    </source>
</evidence>
<protein>
    <recommendedName>
        <fullName evidence="3">F-box domain-containing protein</fullName>
    </recommendedName>
</protein>
<dbReference type="InterPro" id="IPR001810">
    <property type="entry name" value="F-box_dom"/>
</dbReference>
<dbReference type="InParanoid" id="A0A409VVI0"/>
<feature type="region of interest" description="Disordered" evidence="2">
    <location>
        <begin position="1"/>
        <end position="28"/>
    </location>
</feature>
<keyword evidence="5" id="KW-1185">Reference proteome</keyword>
<keyword evidence="1" id="KW-0175">Coiled coil</keyword>
<dbReference type="EMBL" id="NHYE01005547">
    <property type="protein sequence ID" value="PPQ70275.1"/>
    <property type="molecule type" value="Genomic_DNA"/>
</dbReference>